<organism evidence="4 5">
    <name type="scientific">Haliscomenobacter hydrossis (strain ATCC 27775 / DSM 1100 / LMG 10767 / O)</name>
    <dbReference type="NCBI Taxonomy" id="760192"/>
    <lineage>
        <taxon>Bacteria</taxon>
        <taxon>Pseudomonadati</taxon>
        <taxon>Bacteroidota</taxon>
        <taxon>Saprospiria</taxon>
        <taxon>Saprospirales</taxon>
        <taxon>Haliscomenobacteraceae</taxon>
        <taxon>Haliscomenobacter</taxon>
    </lineage>
</organism>
<feature type="domain" description="HTH LytTR-type" evidence="3">
    <location>
        <begin position="136"/>
        <end position="230"/>
    </location>
</feature>
<dbReference type="InterPro" id="IPR051271">
    <property type="entry name" value="2C-system_Tx_regulators"/>
</dbReference>
<dbReference type="InterPro" id="IPR001789">
    <property type="entry name" value="Sig_transdc_resp-reg_receiver"/>
</dbReference>
<reference key="2">
    <citation type="submission" date="2011-04" db="EMBL/GenBank/DDBJ databases">
        <title>Complete sequence of chromosome of Haliscomenobacter hydrossis DSM 1100.</title>
        <authorList>
            <consortium name="US DOE Joint Genome Institute (JGI-PGF)"/>
            <person name="Lucas S."/>
            <person name="Han J."/>
            <person name="Lapidus A."/>
            <person name="Bruce D."/>
            <person name="Goodwin L."/>
            <person name="Pitluck S."/>
            <person name="Peters L."/>
            <person name="Kyrpides N."/>
            <person name="Mavromatis K."/>
            <person name="Ivanova N."/>
            <person name="Ovchinnikova G."/>
            <person name="Pagani I."/>
            <person name="Daligault H."/>
            <person name="Detter J.C."/>
            <person name="Han C."/>
            <person name="Land M."/>
            <person name="Hauser L."/>
            <person name="Markowitz V."/>
            <person name="Cheng J.-F."/>
            <person name="Hugenholtz P."/>
            <person name="Woyke T."/>
            <person name="Wu D."/>
            <person name="Verbarg S."/>
            <person name="Frueling A."/>
            <person name="Brambilla E."/>
            <person name="Klenk H.-P."/>
            <person name="Eisen J.A."/>
        </authorList>
    </citation>
    <scope>NUCLEOTIDE SEQUENCE</scope>
    <source>
        <strain>DSM 1100</strain>
    </source>
</reference>
<dbReference type="SUPFAM" id="SSF52172">
    <property type="entry name" value="CheY-like"/>
    <property type="match status" value="1"/>
</dbReference>
<dbReference type="Pfam" id="PF00072">
    <property type="entry name" value="Response_reg"/>
    <property type="match status" value="1"/>
</dbReference>
<proteinExistence type="predicted"/>
<evidence type="ECO:0000256" key="1">
    <source>
        <dbReference type="PROSITE-ProRule" id="PRU00169"/>
    </source>
</evidence>
<reference evidence="4 5" key="1">
    <citation type="journal article" date="2011" name="Stand. Genomic Sci.">
        <title>Complete genome sequence of Haliscomenobacter hydrossis type strain (O).</title>
        <authorList>
            <consortium name="US DOE Joint Genome Institute (JGI-PGF)"/>
            <person name="Daligault H."/>
            <person name="Lapidus A."/>
            <person name="Zeytun A."/>
            <person name="Nolan M."/>
            <person name="Lucas S."/>
            <person name="Del Rio T.G."/>
            <person name="Tice H."/>
            <person name="Cheng J.F."/>
            <person name="Tapia R."/>
            <person name="Han C."/>
            <person name="Goodwin L."/>
            <person name="Pitluck S."/>
            <person name="Liolios K."/>
            <person name="Pagani I."/>
            <person name="Ivanova N."/>
            <person name="Huntemann M."/>
            <person name="Mavromatis K."/>
            <person name="Mikhailova N."/>
            <person name="Pati A."/>
            <person name="Chen A."/>
            <person name="Palaniappan K."/>
            <person name="Land M."/>
            <person name="Hauser L."/>
            <person name="Brambilla E.M."/>
            <person name="Rohde M."/>
            <person name="Verbarg S."/>
            <person name="Goker M."/>
            <person name="Bristow J."/>
            <person name="Eisen J.A."/>
            <person name="Markowitz V."/>
            <person name="Hugenholtz P."/>
            <person name="Kyrpides N.C."/>
            <person name="Klenk H.P."/>
            <person name="Woyke T."/>
        </authorList>
    </citation>
    <scope>NUCLEOTIDE SEQUENCE [LARGE SCALE GENOMIC DNA]</scope>
    <source>
        <strain evidence="5">ATCC 27775 / DSM 1100 / LMG 10767 / O</strain>
    </source>
</reference>
<dbReference type="Pfam" id="PF04397">
    <property type="entry name" value="LytTR"/>
    <property type="match status" value="1"/>
</dbReference>
<dbReference type="Gene3D" id="3.40.50.2300">
    <property type="match status" value="1"/>
</dbReference>
<dbReference type="PANTHER" id="PTHR45526:SF1">
    <property type="entry name" value="TRANSCRIPTIONAL REGULATORY PROTEIN DCUR-RELATED"/>
    <property type="match status" value="1"/>
</dbReference>
<evidence type="ECO:0000259" key="3">
    <source>
        <dbReference type="PROSITE" id="PS50930"/>
    </source>
</evidence>
<dbReference type="FunFam" id="3.40.50.2300:FF:000051">
    <property type="entry name" value="Two-component response regulator yehT"/>
    <property type="match status" value="1"/>
</dbReference>
<dbReference type="GO" id="GO:0000156">
    <property type="term" value="F:phosphorelay response regulator activity"/>
    <property type="evidence" value="ECO:0007669"/>
    <property type="project" value="TreeGrafter"/>
</dbReference>
<dbReference type="SMART" id="SM00850">
    <property type="entry name" value="LytTR"/>
    <property type="match status" value="1"/>
</dbReference>
<keyword evidence="5" id="KW-1185">Reference proteome</keyword>
<dbReference type="Gene3D" id="2.40.50.1020">
    <property type="entry name" value="LytTr DNA-binding domain"/>
    <property type="match status" value="1"/>
</dbReference>
<dbReference type="PROSITE" id="PS50930">
    <property type="entry name" value="HTH_LYTTR"/>
    <property type="match status" value="1"/>
</dbReference>
<dbReference type="SMART" id="SM00448">
    <property type="entry name" value="REC"/>
    <property type="match status" value="1"/>
</dbReference>
<dbReference type="HOGENOM" id="CLU_000445_14_1_10"/>
<dbReference type="EMBL" id="CP002691">
    <property type="protein sequence ID" value="AEE49640.1"/>
    <property type="molecule type" value="Genomic_DNA"/>
</dbReference>
<dbReference type="OrthoDB" id="1646880at2"/>
<sequence length="232" mass="26866">MITCLIVEDEPLAAELLKSYIEKLPDLSLVGHCDSSLEAFSLLQQQHIQLIFLDIQMPRLTGLELLSALKNPPAVVLTTAFREYAVESYDYDVLDYLVKPIQFDRFLKAVGRYYQRQSAQQVPTQTSPDAFEQAYLFFRVDREQQKVWLKDIQYIEGLGDYVKIFTEAGPIITYERLSYLEEKLPVEHFIRIHKSYIICLDKMQSFSGTEVKIVGKRLPVGRMYKDRLGKIG</sequence>
<feature type="modified residue" description="4-aspartylphosphate" evidence="1">
    <location>
        <position position="54"/>
    </location>
</feature>
<evidence type="ECO:0000259" key="2">
    <source>
        <dbReference type="PROSITE" id="PS50110"/>
    </source>
</evidence>
<gene>
    <name evidence="4" type="ordered locus">Halhy_1752</name>
</gene>
<keyword evidence="1" id="KW-0597">Phosphoprotein</keyword>
<accession>F4L2W0</accession>
<dbReference type="PANTHER" id="PTHR45526">
    <property type="entry name" value="TRANSCRIPTIONAL REGULATORY PROTEIN DPIA"/>
    <property type="match status" value="1"/>
</dbReference>
<evidence type="ECO:0000313" key="5">
    <source>
        <dbReference type="Proteomes" id="UP000008461"/>
    </source>
</evidence>
<dbReference type="InterPro" id="IPR011006">
    <property type="entry name" value="CheY-like_superfamily"/>
</dbReference>
<evidence type="ECO:0000313" key="4">
    <source>
        <dbReference type="EMBL" id="AEE49640.1"/>
    </source>
</evidence>
<dbReference type="GO" id="GO:0003677">
    <property type="term" value="F:DNA binding"/>
    <property type="evidence" value="ECO:0007669"/>
    <property type="project" value="InterPro"/>
</dbReference>
<dbReference type="RefSeq" id="WP_013764193.1">
    <property type="nucleotide sequence ID" value="NC_015510.1"/>
</dbReference>
<name>F4L2W0_HALH1</name>
<protein>
    <submittedName>
        <fullName evidence="4">Two component transcriptional regulator, LytTR family</fullName>
    </submittedName>
</protein>
<dbReference type="STRING" id="760192.Halhy_1752"/>
<dbReference type="AlphaFoldDB" id="F4L2W0"/>
<dbReference type="eggNOG" id="COG3279">
    <property type="taxonomic scope" value="Bacteria"/>
</dbReference>
<dbReference type="InterPro" id="IPR007492">
    <property type="entry name" value="LytTR_DNA-bd_dom"/>
</dbReference>
<dbReference type="KEGG" id="hhy:Halhy_1752"/>
<dbReference type="PROSITE" id="PS50110">
    <property type="entry name" value="RESPONSE_REGULATORY"/>
    <property type="match status" value="1"/>
</dbReference>
<feature type="domain" description="Response regulatory" evidence="2">
    <location>
        <begin position="3"/>
        <end position="114"/>
    </location>
</feature>
<dbReference type="Proteomes" id="UP000008461">
    <property type="component" value="Chromosome"/>
</dbReference>